<dbReference type="STRING" id="7238.B4I647"/>
<dbReference type="AlphaFoldDB" id="B4I647"/>
<organism evidence="6">
    <name type="scientific">Drosophila sechellia</name>
    <name type="common">Fruit fly</name>
    <dbReference type="NCBI Taxonomy" id="7238"/>
    <lineage>
        <taxon>Eukaryota</taxon>
        <taxon>Metazoa</taxon>
        <taxon>Ecdysozoa</taxon>
        <taxon>Arthropoda</taxon>
        <taxon>Hexapoda</taxon>
        <taxon>Insecta</taxon>
        <taxon>Pterygota</taxon>
        <taxon>Neoptera</taxon>
        <taxon>Endopterygota</taxon>
        <taxon>Diptera</taxon>
        <taxon>Brachycera</taxon>
        <taxon>Muscomorpha</taxon>
        <taxon>Ephydroidea</taxon>
        <taxon>Drosophilidae</taxon>
        <taxon>Drosophila</taxon>
        <taxon>Sophophora</taxon>
    </lineage>
</organism>
<dbReference type="GO" id="GO:0006508">
    <property type="term" value="P:proteolysis"/>
    <property type="evidence" value="ECO:0007669"/>
    <property type="project" value="TreeGrafter"/>
</dbReference>
<feature type="domain" description="Aminopeptidase P N-terminal" evidence="4">
    <location>
        <begin position="88"/>
        <end position="238"/>
    </location>
</feature>
<evidence type="ECO:0000313" key="6">
    <source>
        <dbReference type="Proteomes" id="UP000001292"/>
    </source>
</evidence>
<dbReference type="Proteomes" id="UP000001292">
    <property type="component" value="Unassembled WGS sequence"/>
</dbReference>
<dbReference type="SMR" id="B4I647"/>
<dbReference type="HOGENOM" id="CLU_1062726_0_0_1"/>
<evidence type="ECO:0000256" key="2">
    <source>
        <dbReference type="ARBA" id="ARBA00022723"/>
    </source>
</evidence>
<dbReference type="PhylomeDB" id="B4I647"/>
<dbReference type="KEGG" id="dse:6615095"/>
<dbReference type="GO" id="GO:0070006">
    <property type="term" value="F:metalloaminopeptidase activity"/>
    <property type="evidence" value="ECO:0007669"/>
    <property type="project" value="InterPro"/>
</dbReference>
<keyword evidence="3" id="KW-0378">Hydrolase</keyword>
<dbReference type="InterPro" id="IPR029149">
    <property type="entry name" value="Creatin/AminoP/Spt16_N"/>
</dbReference>
<dbReference type="SUPFAM" id="SSF53092">
    <property type="entry name" value="Creatinase/prolidase N-terminal domain"/>
    <property type="match status" value="1"/>
</dbReference>
<dbReference type="PANTHER" id="PTHR43226:SF4">
    <property type="entry name" value="XAA-PRO AMINOPEPTIDASE 3"/>
    <property type="match status" value="1"/>
</dbReference>
<accession>B4I647</accession>
<protein>
    <submittedName>
        <fullName evidence="5">GM22688</fullName>
    </submittedName>
</protein>
<dbReference type="SMART" id="SM01011">
    <property type="entry name" value="AMP_N"/>
    <property type="match status" value="1"/>
</dbReference>
<dbReference type="InterPro" id="IPR052433">
    <property type="entry name" value="X-Pro_dipept-like"/>
</dbReference>
<dbReference type="EMBL" id="CH480823">
    <property type="protein sequence ID" value="EDW56253.1"/>
    <property type="molecule type" value="Genomic_DNA"/>
</dbReference>
<gene>
    <name evidence="5" type="primary">Dsec\GM22688</name>
    <name evidence="5" type="ORF">Dsec_GM22688</name>
</gene>
<evidence type="ECO:0000256" key="1">
    <source>
        <dbReference type="ARBA" id="ARBA00008766"/>
    </source>
</evidence>
<dbReference type="Gene3D" id="3.40.350.10">
    <property type="entry name" value="Creatinase/prolidase N-terminal domain"/>
    <property type="match status" value="1"/>
</dbReference>
<dbReference type="OMA" id="CASQMIS"/>
<keyword evidence="2" id="KW-0479">Metal-binding</keyword>
<comment type="similarity">
    <text evidence="1">Belongs to the peptidase M24B family.</text>
</comment>
<dbReference type="GO" id="GO:0005739">
    <property type="term" value="C:mitochondrion"/>
    <property type="evidence" value="ECO:0007669"/>
    <property type="project" value="TreeGrafter"/>
</dbReference>
<dbReference type="PANTHER" id="PTHR43226">
    <property type="entry name" value="XAA-PRO AMINOPEPTIDASE 3"/>
    <property type="match status" value="1"/>
</dbReference>
<sequence>MNTLRRLDRLIAPSVRRRAAISTSLWPHRWMSQSTTIAPGSPSSKSTVNAAEVRGVAQILRQQKGNLGQPTSVSHPHLIQPDELVPGVELTEIKERRSQLMQNIRAYARSFGGEFNGHSSTCHMLVLGAASKKYMSGKIPYVFRQNSDFYYLTGCLEPDAVLLLTIDDAQNVQSELFMRPKDPHAELWDGPRTGPELAVPLFGVTEAHPLSQLEAVLAKRAGALKPHIWFDQKSTDLPSLAENIAAIERRSAPSAAARPTLS</sequence>
<evidence type="ECO:0000256" key="3">
    <source>
        <dbReference type="ARBA" id="ARBA00022801"/>
    </source>
</evidence>
<evidence type="ECO:0000313" key="5">
    <source>
        <dbReference type="EMBL" id="EDW56253.1"/>
    </source>
</evidence>
<proteinExistence type="inferred from homology"/>
<reference evidence="5 6" key="1">
    <citation type="journal article" date="2007" name="Nature">
        <title>Evolution of genes and genomes on the Drosophila phylogeny.</title>
        <authorList>
            <consortium name="Drosophila 12 Genomes Consortium"/>
            <person name="Clark A.G."/>
            <person name="Eisen M.B."/>
            <person name="Smith D.R."/>
            <person name="Bergman C.M."/>
            <person name="Oliver B."/>
            <person name="Markow T.A."/>
            <person name="Kaufman T.C."/>
            <person name="Kellis M."/>
            <person name="Gelbart W."/>
            <person name="Iyer V.N."/>
            <person name="Pollard D.A."/>
            <person name="Sackton T.B."/>
            <person name="Larracuente A.M."/>
            <person name="Singh N.D."/>
            <person name="Abad J.P."/>
            <person name="Abt D.N."/>
            <person name="Adryan B."/>
            <person name="Aguade M."/>
            <person name="Akashi H."/>
            <person name="Anderson W.W."/>
            <person name="Aquadro C.F."/>
            <person name="Ardell D.H."/>
            <person name="Arguello R."/>
            <person name="Artieri C.G."/>
            <person name="Barbash D.A."/>
            <person name="Barker D."/>
            <person name="Barsanti P."/>
            <person name="Batterham P."/>
            <person name="Batzoglou S."/>
            <person name="Begun D."/>
            <person name="Bhutkar A."/>
            <person name="Blanco E."/>
            <person name="Bosak S.A."/>
            <person name="Bradley R.K."/>
            <person name="Brand A.D."/>
            <person name="Brent M.R."/>
            <person name="Brooks A.N."/>
            <person name="Brown R.H."/>
            <person name="Butlin R.K."/>
            <person name="Caggese C."/>
            <person name="Calvi B.R."/>
            <person name="Bernardo de Carvalho A."/>
            <person name="Caspi A."/>
            <person name="Castrezana S."/>
            <person name="Celniker S.E."/>
            <person name="Chang J.L."/>
            <person name="Chapple C."/>
            <person name="Chatterji S."/>
            <person name="Chinwalla A."/>
            <person name="Civetta A."/>
            <person name="Clifton S.W."/>
            <person name="Comeron J.M."/>
            <person name="Costello J.C."/>
            <person name="Coyne J.A."/>
            <person name="Daub J."/>
            <person name="David R.G."/>
            <person name="Delcher A.L."/>
            <person name="Delehaunty K."/>
            <person name="Do C.B."/>
            <person name="Ebling H."/>
            <person name="Edwards K."/>
            <person name="Eickbush T."/>
            <person name="Evans J.D."/>
            <person name="Filipski A."/>
            <person name="Findeiss S."/>
            <person name="Freyhult E."/>
            <person name="Fulton L."/>
            <person name="Fulton R."/>
            <person name="Garcia A.C."/>
            <person name="Gardiner A."/>
            <person name="Garfield D.A."/>
            <person name="Garvin B.E."/>
            <person name="Gibson G."/>
            <person name="Gilbert D."/>
            <person name="Gnerre S."/>
            <person name="Godfrey J."/>
            <person name="Good R."/>
            <person name="Gotea V."/>
            <person name="Gravely B."/>
            <person name="Greenberg A.J."/>
            <person name="Griffiths-Jones S."/>
            <person name="Gross S."/>
            <person name="Guigo R."/>
            <person name="Gustafson E.A."/>
            <person name="Haerty W."/>
            <person name="Hahn M.W."/>
            <person name="Halligan D.L."/>
            <person name="Halpern A.L."/>
            <person name="Halter G.M."/>
            <person name="Han M.V."/>
            <person name="Heger A."/>
            <person name="Hillier L."/>
            <person name="Hinrichs A.S."/>
            <person name="Holmes I."/>
            <person name="Hoskins R.A."/>
            <person name="Hubisz M.J."/>
            <person name="Hultmark D."/>
            <person name="Huntley M.A."/>
            <person name="Jaffe D.B."/>
            <person name="Jagadeeshan S."/>
            <person name="Jeck W.R."/>
            <person name="Johnson J."/>
            <person name="Jones C.D."/>
            <person name="Jordan W.C."/>
            <person name="Karpen G.H."/>
            <person name="Kataoka E."/>
            <person name="Keightley P.D."/>
            <person name="Kheradpour P."/>
            <person name="Kirkness E.F."/>
            <person name="Koerich L.B."/>
            <person name="Kristiansen K."/>
            <person name="Kudrna D."/>
            <person name="Kulathinal R.J."/>
            <person name="Kumar S."/>
            <person name="Kwok R."/>
            <person name="Lander E."/>
            <person name="Langley C.H."/>
            <person name="Lapoint R."/>
            <person name="Lazzaro B.P."/>
            <person name="Lee S.J."/>
            <person name="Levesque L."/>
            <person name="Li R."/>
            <person name="Lin C.F."/>
            <person name="Lin M.F."/>
            <person name="Lindblad-Toh K."/>
            <person name="Llopart A."/>
            <person name="Long M."/>
            <person name="Low L."/>
            <person name="Lozovsky E."/>
            <person name="Lu J."/>
            <person name="Luo M."/>
            <person name="Machado C.A."/>
            <person name="Makalowski W."/>
            <person name="Marzo M."/>
            <person name="Matsuda M."/>
            <person name="Matzkin L."/>
            <person name="McAllister B."/>
            <person name="McBride C.S."/>
            <person name="McKernan B."/>
            <person name="McKernan K."/>
            <person name="Mendez-Lago M."/>
            <person name="Minx P."/>
            <person name="Mollenhauer M.U."/>
            <person name="Montooth K."/>
            <person name="Mount S.M."/>
            <person name="Mu X."/>
            <person name="Myers E."/>
            <person name="Negre B."/>
            <person name="Newfeld S."/>
            <person name="Nielsen R."/>
            <person name="Noor M.A."/>
            <person name="O'Grady P."/>
            <person name="Pachter L."/>
            <person name="Papaceit M."/>
            <person name="Parisi M.J."/>
            <person name="Parisi M."/>
            <person name="Parts L."/>
            <person name="Pedersen J.S."/>
            <person name="Pesole G."/>
            <person name="Phillippy A.M."/>
            <person name="Ponting C.P."/>
            <person name="Pop M."/>
            <person name="Porcelli D."/>
            <person name="Powell J.R."/>
            <person name="Prohaska S."/>
            <person name="Pruitt K."/>
            <person name="Puig M."/>
            <person name="Quesneville H."/>
            <person name="Ram K.R."/>
            <person name="Rand D."/>
            <person name="Rasmussen M.D."/>
            <person name="Reed L.K."/>
            <person name="Reenan R."/>
            <person name="Reily A."/>
            <person name="Remington K.A."/>
            <person name="Rieger T.T."/>
            <person name="Ritchie M.G."/>
            <person name="Robin C."/>
            <person name="Rogers Y.H."/>
            <person name="Rohde C."/>
            <person name="Rozas J."/>
            <person name="Rubenfield M.J."/>
            <person name="Ruiz A."/>
            <person name="Russo S."/>
            <person name="Salzberg S.L."/>
            <person name="Sanchez-Gracia A."/>
            <person name="Saranga D.J."/>
            <person name="Sato H."/>
            <person name="Schaeffer S.W."/>
            <person name="Schatz M.C."/>
            <person name="Schlenke T."/>
            <person name="Schwartz R."/>
            <person name="Segarra C."/>
            <person name="Singh R.S."/>
            <person name="Sirot L."/>
            <person name="Sirota M."/>
            <person name="Sisneros N.B."/>
            <person name="Smith C.D."/>
            <person name="Smith T.F."/>
            <person name="Spieth J."/>
            <person name="Stage D.E."/>
            <person name="Stark A."/>
            <person name="Stephan W."/>
            <person name="Strausberg R.L."/>
            <person name="Strempel S."/>
            <person name="Sturgill D."/>
            <person name="Sutton G."/>
            <person name="Sutton G.G."/>
            <person name="Tao W."/>
            <person name="Teichmann S."/>
            <person name="Tobari Y.N."/>
            <person name="Tomimura Y."/>
            <person name="Tsolas J.M."/>
            <person name="Valente V.L."/>
            <person name="Venter E."/>
            <person name="Venter J.C."/>
            <person name="Vicario S."/>
            <person name="Vieira F.G."/>
            <person name="Vilella A.J."/>
            <person name="Villasante A."/>
            <person name="Walenz B."/>
            <person name="Wang J."/>
            <person name="Wasserman M."/>
            <person name="Watts T."/>
            <person name="Wilson D."/>
            <person name="Wilson R.K."/>
            <person name="Wing R.A."/>
            <person name="Wolfner M.F."/>
            <person name="Wong A."/>
            <person name="Wong G.K."/>
            <person name="Wu C.I."/>
            <person name="Wu G."/>
            <person name="Yamamoto D."/>
            <person name="Yang H.P."/>
            <person name="Yang S.P."/>
            <person name="Yorke J.A."/>
            <person name="Yoshida K."/>
            <person name="Zdobnov E."/>
            <person name="Zhang P."/>
            <person name="Zhang Y."/>
            <person name="Zimin A.V."/>
            <person name="Baldwin J."/>
            <person name="Abdouelleil A."/>
            <person name="Abdulkadir J."/>
            <person name="Abebe A."/>
            <person name="Abera B."/>
            <person name="Abreu J."/>
            <person name="Acer S.C."/>
            <person name="Aftuck L."/>
            <person name="Alexander A."/>
            <person name="An P."/>
            <person name="Anderson E."/>
            <person name="Anderson S."/>
            <person name="Arachi H."/>
            <person name="Azer M."/>
            <person name="Bachantsang P."/>
            <person name="Barry A."/>
            <person name="Bayul T."/>
            <person name="Berlin A."/>
            <person name="Bessette D."/>
            <person name="Bloom T."/>
            <person name="Blye J."/>
            <person name="Boguslavskiy L."/>
            <person name="Bonnet C."/>
            <person name="Boukhgalter B."/>
            <person name="Bourzgui I."/>
            <person name="Brown A."/>
            <person name="Cahill P."/>
            <person name="Channer S."/>
            <person name="Cheshatsang Y."/>
            <person name="Chuda L."/>
            <person name="Citroen M."/>
            <person name="Collymore A."/>
            <person name="Cooke P."/>
            <person name="Costello M."/>
            <person name="D'Aco K."/>
            <person name="Daza R."/>
            <person name="De Haan G."/>
            <person name="DeGray S."/>
            <person name="DeMaso C."/>
            <person name="Dhargay N."/>
            <person name="Dooley K."/>
            <person name="Dooley E."/>
            <person name="Doricent M."/>
            <person name="Dorje P."/>
            <person name="Dorjee K."/>
            <person name="Dupes A."/>
            <person name="Elong R."/>
            <person name="Falk J."/>
            <person name="Farina A."/>
            <person name="Faro S."/>
            <person name="Ferguson D."/>
            <person name="Fisher S."/>
            <person name="Foley C.D."/>
            <person name="Franke A."/>
            <person name="Friedrich D."/>
            <person name="Gadbois L."/>
            <person name="Gearin G."/>
            <person name="Gearin C.R."/>
            <person name="Giannoukos G."/>
            <person name="Goode T."/>
            <person name="Graham J."/>
            <person name="Grandbois E."/>
            <person name="Grewal S."/>
            <person name="Gyaltsen K."/>
            <person name="Hafez N."/>
            <person name="Hagos B."/>
            <person name="Hall J."/>
            <person name="Henson C."/>
            <person name="Hollinger A."/>
            <person name="Honan T."/>
            <person name="Huard M.D."/>
            <person name="Hughes L."/>
            <person name="Hurhula B."/>
            <person name="Husby M.E."/>
            <person name="Kamat A."/>
            <person name="Kanga B."/>
            <person name="Kashin S."/>
            <person name="Khazanovich D."/>
            <person name="Kisner P."/>
            <person name="Lance K."/>
            <person name="Lara M."/>
            <person name="Lee W."/>
            <person name="Lennon N."/>
            <person name="Letendre F."/>
            <person name="LeVine R."/>
            <person name="Lipovsky A."/>
            <person name="Liu X."/>
            <person name="Liu J."/>
            <person name="Liu S."/>
            <person name="Lokyitsang T."/>
            <person name="Lokyitsang Y."/>
            <person name="Lubonja R."/>
            <person name="Lui A."/>
            <person name="MacDonald P."/>
            <person name="Magnisalis V."/>
            <person name="Maru K."/>
            <person name="Matthews C."/>
            <person name="McCusker W."/>
            <person name="McDonough S."/>
            <person name="Mehta T."/>
            <person name="Meldrim J."/>
            <person name="Meneus L."/>
            <person name="Mihai O."/>
            <person name="Mihalev A."/>
            <person name="Mihova T."/>
            <person name="Mittelman R."/>
            <person name="Mlenga V."/>
            <person name="Montmayeur A."/>
            <person name="Mulrain L."/>
            <person name="Navidi A."/>
            <person name="Naylor J."/>
            <person name="Negash T."/>
            <person name="Nguyen T."/>
            <person name="Nguyen N."/>
            <person name="Nicol R."/>
            <person name="Norbu C."/>
            <person name="Norbu N."/>
            <person name="Novod N."/>
            <person name="O'Neill B."/>
            <person name="Osman S."/>
            <person name="Markiewicz E."/>
            <person name="Oyono O.L."/>
            <person name="Patti C."/>
            <person name="Phunkhang P."/>
            <person name="Pierre F."/>
            <person name="Priest M."/>
            <person name="Raghuraman S."/>
            <person name="Rege F."/>
            <person name="Reyes R."/>
            <person name="Rise C."/>
            <person name="Rogov P."/>
            <person name="Ross K."/>
            <person name="Ryan E."/>
            <person name="Settipalli S."/>
            <person name="Shea T."/>
            <person name="Sherpa N."/>
            <person name="Shi L."/>
            <person name="Shih D."/>
            <person name="Sparrow T."/>
            <person name="Spaulding J."/>
            <person name="Stalker J."/>
            <person name="Stange-Thomann N."/>
            <person name="Stavropoulos S."/>
            <person name="Stone C."/>
            <person name="Strader C."/>
            <person name="Tesfaye S."/>
            <person name="Thomson T."/>
            <person name="Thoulutsang Y."/>
            <person name="Thoulutsang D."/>
            <person name="Topham K."/>
            <person name="Topping I."/>
            <person name="Tsamla T."/>
            <person name="Vassiliev H."/>
            <person name="Vo A."/>
            <person name="Wangchuk T."/>
            <person name="Wangdi T."/>
            <person name="Weiand M."/>
            <person name="Wilkinson J."/>
            <person name="Wilson A."/>
            <person name="Yadav S."/>
            <person name="Young G."/>
            <person name="Yu Q."/>
            <person name="Zembek L."/>
            <person name="Zhong D."/>
            <person name="Zimmer A."/>
            <person name="Zwirko Z."/>
            <person name="Jaffe D.B."/>
            <person name="Alvarez P."/>
            <person name="Brockman W."/>
            <person name="Butler J."/>
            <person name="Chin C."/>
            <person name="Gnerre S."/>
            <person name="Grabherr M."/>
            <person name="Kleber M."/>
            <person name="Mauceli E."/>
            <person name="MacCallum I."/>
        </authorList>
    </citation>
    <scope>NUCLEOTIDE SEQUENCE [LARGE SCALE GENOMIC DNA]</scope>
    <source>
        <strain evidence="6">Rob3c / Tucson 14021-0248.25</strain>
    </source>
</reference>
<dbReference type="InterPro" id="IPR007865">
    <property type="entry name" value="Aminopep_P_N"/>
</dbReference>
<dbReference type="Pfam" id="PF05195">
    <property type="entry name" value="AMP_N"/>
    <property type="match status" value="1"/>
</dbReference>
<name>B4I647_DROSE</name>
<evidence type="ECO:0000259" key="4">
    <source>
        <dbReference type="SMART" id="SM01011"/>
    </source>
</evidence>
<keyword evidence="6" id="KW-1185">Reference proteome</keyword>
<dbReference type="GO" id="GO:0030145">
    <property type="term" value="F:manganese ion binding"/>
    <property type="evidence" value="ECO:0007669"/>
    <property type="project" value="InterPro"/>
</dbReference>